<dbReference type="EMBL" id="LGFT01000048">
    <property type="protein sequence ID" value="KUK43782.1"/>
    <property type="molecule type" value="Genomic_DNA"/>
</dbReference>
<evidence type="ECO:0000313" key="1">
    <source>
        <dbReference type="EMBL" id="KUK43782.1"/>
    </source>
</evidence>
<name>A0A117MBV2_9EURY</name>
<gene>
    <name evidence="1" type="ORF">XD72_1852</name>
    <name evidence="2" type="ORF">XE07_1795</name>
</gene>
<dbReference type="Proteomes" id="UP000053961">
    <property type="component" value="Unassembled WGS sequence"/>
</dbReference>
<evidence type="ECO:0000313" key="2">
    <source>
        <dbReference type="EMBL" id="KUK95485.1"/>
    </source>
</evidence>
<comment type="caution">
    <text evidence="2">The sequence shown here is derived from an EMBL/GenBank/DDBJ whole genome shotgun (WGS) entry which is preliminary data.</text>
</comment>
<sequence>MTETSFTKGRHEALRPDYRSGICCVCGHFLSNHLKDGDGWRCNERGLDGRQCECTLRPILTGTEREKEFYDLGWRMNASEREFWEFKKRFRDSYRRW</sequence>
<dbReference type="Proteomes" id="UP000057043">
    <property type="component" value="Unassembled WGS sequence"/>
</dbReference>
<reference evidence="3 4" key="2">
    <citation type="journal article" date="2015" name="MBio">
        <title>Genome-Resolved Metagenomic Analysis Reveals Roles for Candidate Phyla and Other Microbial Community Members in Biogeochemical Transformations in Oil Reservoirs.</title>
        <authorList>
            <person name="Hu P."/>
            <person name="Tom L."/>
            <person name="Singh A."/>
            <person name="Thomas B.C."/>
            <person name="Baker B.J."/>
            <person name="Piceno Y.M."/>
            <person name="Andersen G.L."/>
            <person name="Banfield J.F."/>
        </authorList>
    </citation>
    <scope>NUCLEOTIDE SEQUENCE [LARGE SCALE GENOMIC DNA]</scope>
    <source>
        <strain evidence="1">57_489</strain>
    </source>
</reference>
<evidence type="ECO:0000313" key="3">
    <source>
        <dbReference type="Proteomes" id="UP000053961"/>
    </source>
</evidence>
<dbReference type="PATRIC" id="fig|301375.6.peg.1226"/>
<organism evidence="2 3">
    <name type="scientific">Methanothrix harundinacea</name>
    <dbReference type="NCBI Taxonomy" id="301375"/>
    <lineage>
        <taxon>Archaea</taxon>
        <taxon>Methanobacteriati</taxon>
        <taxon>Methanobacteriota</taxon>
        <taxon>Stenosarchaea group</taxon>
        <taxon>Methanomicrobia</taxon>
        <taxon>Methanotrichales</taxon>
        <taxon>Methanotrichaceae</taxon>
        <taxon>Methanothrix</taxon>
    </lineage>
</organism>
<protein>
    <submittedName>
        <fullName evidence="2">Uncharacterized protein</fullName>
    </submittedName>
</protein>
<dbReference type="AlphaFoldDB" id="A0A117MBV2"/>
<reference evidence="2" key="1">
    <citation type="journal article" date="2015" name="MBio">
        <title>Genome-resolved metagenomic analysis reveals roles for candidate phyla and other microbial community members in biogeochemical transformations in oil reservoirs.</title>
        <authorList>
            <person name="Hu P."/>
            <person name="Tom L."/>
            <person name="Singh A."/>
            <person name="Thomas B.C."/>
            <person name="Baker B.J."/>
            <person name="Piceno Y.M."/>
            <person name="Andersen G.L."/>
            <person name="Banfield J.F."/>
        </authorList>
    </citation>
    <scope>NUCLEOTIDE SEQUENCE [LARGE SCALE GENOMIC DNA]</scope>
    <source>
        <strain evidence="2">56_747</strain>
    </source>
</reference>
<dbReference type="EMBL" id="LGHB01000034">
    <property type="protein sequence ID" value="KUK95485.1"/>
    <property type="molecule type" value="Genomic_DNA"/>
</dbReference>
<accession>A0A117MBV2</accession>
<evidence type="ECO:0000313" key="4">
    <source>
        <dbReference type="Proteomes" id="UP000057043"/>
    </source>
</evidence>
<proteinExistence type="predicted"/>